<dbReference type="Pfam" id="PF07690">
    <property type="entry name" value="MFS_1"/>
    <property type="match status" value="2"/>
</dbReference>
<dbReference type="InterPro" id="IPR020846">
    <property type="entry name" value="MFS_dom"/>
</dbReference>
<dbReference type="PANTHER" id="PTHR42718:SF39">
    <property type="entry name" value="ACTINORHODIN TRANSPORTER-RELATED"/>
    <property type="match status" value="1"/>
</dbReference>
<evidence type="ECO:0000256" key="1">
    <source>
        <dbReference type="ARBA" id="ARBA00004651"/>
    </source>
</evidence>
<keyword evidence="2 5" id="KW-0812">Transmembrane</keyword>
<feature type="transmembrane region" description="Helical" evidence="5">
    <location>
        <begin position="196"/>
        <end position="215"/>
    </location>
</feature>
<dbReference type="PRINTS" id="PR01036">
    <property type="entry name" value="TCRTETB"/>
</dbReference>
<feature type="transmembrane region" description="Helical" evidence="5">
    <location>
        <begin position="418"/>
        <end position="436"/>
    </location>
</feature>
<comment type="caution">
    <text evidence="7">The sequence shown here is derived from an EMBL/GenBank/DDBJ whole genome shotgun (WGS) entry which is preliminary data.</text>
</comment>
<feature type="transmembrane region" description="Helical" evidence="5">
    <location>
        <begin position="324"/>
        <end position="344"/>
    </location>
</feature>
<feature type="transmembrane region" description="Helical" evidence="5">
    <location>
        <begin position="99"/>
        <end position="125"/>
    </location>
</feature>
<dbReference type="CDD" id="cd17321">
    <property type="entry name" value="MFS_MMR_MDR_like"/>
    <property type="match status" value="1"/>
</dbReference>
<feature type="transmembrane region" description="Helical" evidence="5">
    <location>
        <begin position="44"/>
        <end position="63"/>
    </location>
</feature>
<keyword evidence="4 5" id="KW-0472">Membrane</keyword>
<feature type="domain" description="Major facilitator superfamily (MFS) profile" evidence="6">
    <location>
        <begin position="9"/>
        <end position="441"/>
    </location>
</feature>
<feature type="transmembrane region" description="Helical" evidence="5">
    <location>
        <begin position="221"/>
        <end position="238"/>
    </location>
</feature>
<dbReference type="GO" id="GO:0005886">
    <property type="term" value="C:plasma membrane"/>
    <property type="evidence" value="ECO:0007669"/>
    <property type="project" value="UniProtKB-SubCell"/>
</dbReference>
<dbReference type="InterPro" id="IPR011701">
    <property type="entry name" value="MFS"/>
</dbReference>
<protein>
    <submittedName>
        <fullName evidence="7">MFS transporter</fullName>
    </submittedName>
</protein>
<dbReference type="RefSeq" id="WP_138665534.1">
    <property type="nucleotide sequence ID" value="NZ_VCKY01000020.1"/>
</dbReference>
<proteinExistence type="predicted"/>
<feature type="transmembrane region" description="Helical" evidence="5">
    <location>
        <begin position="350"/>
        <end position="378"/>
    </location>
</feature>
<evidence type="ECO:0000256" key="3">
    <source>
        <dbReference type="ARBA" id="ARBA00022989"/>
    </source>
</evidence>
<dbReference type="AlphaFoldDB" id="A0A5S4FSG9"/>
<keyword evidence="3 5" id="KW-1133">Transmembrane helix</keyword>
<evidence type="ECO:0000256" key="2">
    <source>
        <dbReference type="ARBA" id="ARBA00022692"/>
    </source>
</evidence>
<dbReference type="PANTHER" id="PTHR42718">
    <property type="entry name" value="MAJOR FACILITATOR SUPERFAMILY MULTIDRUG TRANSPORTER MFSC"/>
    <property type="match status" value="1"/>
</dbReference>
<feature type="transmembrane region" description="Helical" evidence="5">
    <location>
        <begin position="75"/>
        <end position="93"/>
    </location>
</feature>
<organism evidence="7 8">
    <name type="scientific">Nonomuraea turkmeniaca</name>
    <dbReference type="NCBI Taxonomy" id="103838"/>
    <lineage>
        <taxon>Bacteria</taxon>
        <taxon>Bacillati</taxon>
        <taxon>Actinomycetota</taxon>
        <taxon>Actinomycetes</taxon>
        <taxon>Streptosporangiales</taxon>
        <taxon>Streptosporangiaceae</taxon>
        <taxon>Nonomuraea</taxon>
    </lineage>
</organism>
<evidence type="ECO:0000313" key="8">
    <source>
        <dbReference type="Proteomes" id="UP000309128"/>
    </source>
</evidence>
<dbReference type="OrthoDB" id="783189at2"/>
<name>A0A5S4FSG9_9ACTN</name>
<evidence type="ECO:0000313" key="7">
    <source>
        <dbReference type="EMBL" id="TMR23314.1"/>
    </source>
</evidence>
<feature type="transmembrane region" description="Helical" evidence="5">
    <location>
        <begin position="259"/>
        <end position="284"/>
    </location>
</feature>
<feature type="transmembrane region" description="Helical" evidence="5">
    <location>
        <begin position="390"/>
        <end position="412"/>
    </location>
</feature>
<dbReference type="SUPFAM" id="SSF103473">
    <property type="entry name" value="MFS general substrate transporter"/>
    <property type="match status" value="1"/>
</dbReference>
<dbReference type="Proteomes" id="UP000309128">
    <property type="component" value="Unassembled WGS sequence"/>
</dbReference>
<dbReference type="Gene3D" id="1.20.1720.10">
    <property type="entry name" value="Multidrug resistance protein D"/>
    <property type="match status" value="1"/>
</dbReference>
<dbReference type="GO" id="GO:0022857">
    <property type="term" value="F:transmembrane transporter activity"/>
    <property type="evidence" value="ECO:0007669"/>
    <property type="project" value="InterPro"/>
</dbReference>
<sequence length="452" mass="46573">MTGNKRWLALAVVLTAAFMDNVDATIVSVALPRIQRELGADATAAQWILAGYALTFALLLITGGRLGDIAGRKRVFLAGVAGFTLASIVAGTAQTPGVLVAACLGQGAMAALMVPQVMSVIVALFRPEERALPFSLMGAVLSAGSVCGPLLGGLLTEYDLAGLSWRAVFLLNVPIGLATFAAAARFMPETRSAAPLRLDLAGVALAALAALGIMYPLLQRAGYAWMVLGVVMAFAFAAQQRRRGQGRALVPPELFGRRSFTMGVVVVLLVFSGVTSFFFVLSYHLQLDLGWSPLDIALVMLAWPAGITATSHLALRRGVAWGRSLIGTGAAAMGVGMLLMLLFAQAQELTWAHVVAAELVMGLGMGMCVPVLTTVALGDVPADDAGAGAGVVNTGIQLGTALGVAIVGGLYFTAGTAALWYNVAVFALAALLSPLLSSAPRAAKAVESAARP</sequence>
<dbReference type="EMBL" id="VCKY01000020">
    <property type="protein sequence ID" value="TMR23314.1"/>
    <property type="molecule type" value="Genomic_DNA"/>
</dbReference>
<feature type="transmembrane region" description="Helical" evidence="5">
    <location>
        <begin position="163"/>
        <end position="184"/>
    </location>
</feature>
<dbReference type="PROSITE" id="PS50850">
    <property type="entry name" value="MFS"/>
    <property type="match status" value="1"/>
</dbReference>
<evidence type="ECO:0000256" key="4">
    <source>
        <dbReference type="ARBA" id="ARBA00023136"/>
    </source>
</evidence>
<gene>
    <name evidence="7" type="ORF">ETD86_08425</name>
</gene>
<reference evidence="7 8" key="1">
    <citation type="submission" date="2019-05" db="EMBL/GenBank/DDBJ databases">
        <title>Draft genome sequence of Nonomuraea turkmeniaca DSM 43926.</title>
        <authorList>
            <person name="Saricaoglu S."/>
            <person name="Isik K."/>
        </authorList>
    </citation>
    <scope>NUCLEOTIDE SEQUENCE [LARGE SCALE GENOMIC DNA]</scope>
    <source>
        <strain evidence="7 8">DSM 43926</strain>
    </source>
</reference>
<feature type="transmembrane region" description="Helical" evidence="5">
    <location>
        <begin position="296"/>
        <end position="315"/>
    </location>
</feature>
<keyword evidence="8" id="KW-1185">Reference proteome</keyword>
<comment type="subcellular location">
    <subcellularLocation>
        <location evidence="1">Cell membrane</location>
        <topology evidence="1">Multi-pass membrane protein</topology>
    </subcellularLocation>
</comment>
<dbReference type="Gene3D" id="1.20.1250.20">
    <property type="entry name" value="MFS general substrate transporter like domains"/>
    <property type="match status" value="1"/>
</dbReference>
<accession>A0A5S4FSG9</accession>
<feature type="transmembrane region" description="Helical" evidence="5">
    <location>
        <begin position="132"/>
        <end position="151"/>
    </location>
</feature>
<evidence type="ECO:0000256" key="5">
    <source>
        <dbReference type="SAM" id="Phobius"/>
    </source>
</evidence>
<dbReference type="InterPro" id="IPR036259">
    <property type="entry name" value="MFS_trans_sf"/>
</dbReference>
<evidence type="ECO:0000259" key="6">
    <source>
        <dbReference type="PROSITE" id="PS50850"/>
    </source>
</evidence>